<accession>A0A9X6NDA1</accession>
<name>A0A9X6NDA1_HYPEX</name>
<sequence>MGTDVPDPLDPVLEKFVYMSIVRAASDFLKRNASVASLAEEVCLSRDESQNLVLRLCADQILLERDRLTKIVSTSSAALKALLSQIVAKAKSA</sequence>
<keyword evidence="2" id="KW-1185">Reference proteome</keyword>
<reference evidence="2" key="1">
    <citation type="submission" date="2017-01" db="EMBL/GenBank/DDBJ databases">
        <title>Comparative genomics of anhydrobiosis in the tardigrade Hypsibius dujardini.</title>
        <authorList>
            <person name="Yoshida Y."/>
            <person name="Koutsovoulos G."/>
            <person name="Laetsch D."/>
            <person name="Stevens L."/>
            <person name="Kumar S."/>
            <person name="Horikawa D."/>
            <person name="Ishino K."/>
            <person name="Komine S."/>
            <person name="Tomita M."/>
            <person name="Blaxter M."/>
            <person name="Arakawa K."/>
        </authorList>
    </citation>
    <scope>NUCLEOTIDE SEQUENCE [LARGE SCALE GENOMIC DNA]</scope>
    <source>
        <strain evidence="2">Z151</strain>
    </source>
</reference>
<comment type="caution">
    <text evidence="1">The sequence shown here is derived from an EMBL/GenBank/DDBJ whole genome shotgun (WGS) entry which is preliminary data.</text>
</comment>
<organism evidence="1 2">
    <name type="scientific">Hypsibius exemplaris</name>
    <name type="common">Freshwater tardigrade</name>
    <dbReference type="NCBI Taxonomy" id="2072580"/>
    <lineage>
        <taxon>Eukaryota</taxon>
        <taxon>Metazoa</taxon>
        <taxon>Ecdysozoa</taxon>
        <taxon>Tardigrada</taxon>
        <taxon>Eutardigrada</taxon>
        <taxon>Parachela</taxon>
        <taxon>Hypsibioidea</taxon>
        <taxon>Hypsibiidae</taxon>
        <taxon>Hypsibius</taxon>
    </lineage>
</organism>
<dbReference type="AlphaFoldDB" id="A0A9X6NDA1"/>
<dbReference type="EMBL" id="MTYJ01000247">
    <property type="protein sequence ID" value="OWA52002.1"/>
    <property type="molecule type" value="Genomic_DNA"/>
</dbReference>
<protein>
    <submittedName>
        <fullName evidence="1">Uncharacterized protein</fullName>
    </submittedName>
</protein>
<evidence type="ECO:0000313" key="1">
    <source>
        <dbReference type="EMBL" id="OWA52002.1"/>
    </source>
</evidence>
<gene>
    <name evidence="1" type="ORF">BV898_16458</name>
</gene>
<evidence type="ECO:0000313" key="2">
    <source>
        <dbReference type="Proteomes" id="UP000192578"/>
    </source>
</evidence>
<dbReference type="Proteomes" id="UP000192578">
    <property type="component" value="Unassembled WGS sequence"/>
</dbReference>
<proteinExistence type="predicted"/>